<dbReference type="PANTHER" id="PTHR44688">
    <property type="entry name" value="DNA-BINDING TRANSCRIPTIONAL ACTIVATOR DEVR_DOSR"/>
    <property type="match status" value="1"/>
</dbReference>
<dbReference type="SMART" id="SM00448">
    <property type="entry name" value="REC"/>
    <property type="match status" value="1"/>
</dbReference>
<evidence type="ECO:0000256" key="1">
    <source>
        <dbReference type="ARBA" id="ARBA00023015"/>
    </source>
</evidence>
<dbReference type="Gene3D" id="3.40.50.2300">
    <property type="match status" value="1"/>
</dbReference>
<dbReference type="InterPro" id="IPR016032">
    <property type="entry name" value="Sig_transdc_resp-reg_C-effctor"/>
</dbReference>
<dbReference type="AlphaFoldDB" id="A0AAN1JLM2"/>
<dbReference type="PRINTS" id="PR00038">
    <property type="entry name" value="HTHLUXR"/>
</dbReference>
<dbReference type="InterPro" id="IPR000792">
    <property type="entry name" value="Tscrpt_reg_LuxR_C"/>
</dbReference>
<dbReference type="GO" id="GO:0000160">
    <property type="term" value="P:phosphorelay signal transduction system"/>
    <property type="evidence" value="ECO:0007669"/>
    <property type="project" value="InterPro"/>
</dbReference>
<dbReference type="GO" id="GO:0003677">
    <property type="term" value="F:DNA binding"/>
    <property type="evidence" value="ECO:0007669"/>
    <property type="project" value="UniProtKB-KW"/>
</dbReference>
<evidence type="ECO:0000259" key="5">
    <source>
        <dbReference type="PROSITE" id="PS50043"/>
    </source>
</evidence>
<dbReference type="SUPFAM" id="SSF46894">
    <property type="entry name" value="C-terminal effector domain of the bipartite response regulators"/>
    <property type="match status" value="1"/>
</dbReference>
<dbReference type="SMART" id="SM00421">
    <property type="entry name" value="HTH_LUXR"/>
    <property type="match status" value="1"/>
</dbReference>
<dbReference type="PANTHER" id="PTHR44688:SF16">
    <property type="entry name" value="DNA-BINDING TRANSCRIPTIONAL ACTIVATOR DEVR_DOSR"/>
    <property type="match status" value="1"/>
</dbReference>
<dbReference type="Proteomes" id="UP000236649">
    <property type="component" value="Chromosome 4"/>
</dbReference>
<dbReference type="SUPFAM" id="SSF52172">
    <property type="entry name" value="CheY-like"/>
    <property type="match status" value="1"/>
</dbReference>
<dbReference type="Pfam" id="PF00196">
    <property type="entry name" value="GerE"/>
    <property type="match status" value="1"/>
</dbReference>
<dbReference type="PROSITE" id="PS00622">
    <property type="entry name" value="HTH_LUXR_1"/>
    <property type="match status" value="1"/>
</dbReference>
<evidence type="ECO:0000256" key="3">
    <source>
        <dbReference type="ARBA" id="ARBA00023163"/>
    </source>
</evidence>
<keyword evidence="3" id="KW-0804">Transcription</keyword>
<protein>
    <submittedName>
        <fullName evidence="7">DNA-binding response regulator</fullName>
    </submittedName>
</protein>
<dbReference type="InterPro" id="IPR001789">
    <property type="entry name" value="Sig_transdc_resp-reg_receiver"/>
</dbReference>
<dbReference type="CDD" id="cd06170">
    <property type="entry name" value="LuxR_C_like"/>
    <property type="match status" value="1"/>
</dbReference>
<dbReference type="Gene3D" id="1.10.10.10">
    <property type="entry name" value="Winged helix-like DNA-binding domain superfamily/Winged helix DNA-binding domain"/>
    <property type="match status" value="1"/>
</dbReference>
<proteinExistence type="predicted"/>
<evidence type="ECO:0000256" key="2">
    <source>
        <dbReference type="ARBA" id="ARBA00023125"/>
    </source>
</evidence>
<dbReference type="PROSITE" id="PS50110">
    <property type="entry name" value="RESPONSE_REGULATORY"/>
    <property type="match status" value="1"/>
</dbReference>
<evidence type="ECO:0000313" key="7">
    <source>
        <dbReference type="EMBL" id="AUT76020.1"/>
    </source>
</evidence>
<dbReference type="PROSITE" id="PS50043">
    <property type="entry name" value="HTH_LUXR_2"/>
    <property type="match status" value="1"/>
</dbReference>
<dbReference type="GO" id="GO:0006355">
    <property type="term" value="P:regulation of DNA-templated transcription"/>
    <property type="evidence" value="ECO:0007669"/>
    <property type="project" value="InterPro"/>
</dbReference>
<sequence length="231" mass="25881">MMFARSHSPQRTLAGRIEPEHESIVYVVDDDEPTRRSLSALFRSVGLRAETFGSAAEFLSFTKPELPSCLILDVRLPHESGLELQQQLVKMGLSASIIFISGHGDIPMTVQAMKAGALDFLSKPFRDQDVLDAVASALRHDAERLSNERSMADLRYRYDSMNAKERTVMGYVVAGLMNKQIAAEMNLSEITIKTHRAHAMKKMASRTLAEFVRIGEILGIEPDRQFLSKRD</sequence>
<evidence type="ECO:0000256" key="4">
    <source>
        <dbReference type="PROSITE-ProRule" id="PRU00169"/>
    </source>
</evidence>
<keyword evidence="4" id="KW-0597">Phosphoprotein</keyword>
<dbReference type="InterPro" id="IPR011006">
    <property type="entry name" value="CheY-like_superfamily"/>
</dbReference>
<feature type="modified residue" description="4-aspartylphosphate" evidence="4">
    <location>
        <position position="73"/>
    </location>
</feature>
<feature type="domain" description="Response regulatory" evidence="6">
    <location>
        <begin position="24"/>
        <end position="138"/>
    </location>
</feature>
<evidence type="ECO:0000313" key="8">
    <source>
        <dbReference type="Proteomes" id="UP000236649"/>
    </source>
</evidence>
<dbReference type="Pfam" id="PF00072">
    <property type="entry name" value="Response_reg"/>
    <property type="match status" value="1"/>
</dbReference>
<dbReference type="EMBL" id="CP026108">
    <property type="protein sequence ID" value="AUT76020.1"/>
    <property type="molecule type" value="Genomic_DNA"/>
</dbReference>
<feature type="domain" description="HTH luxR-type" evidence="5">
    <location>
        <begin position="154"/>
        <end position="219"/>
    </location>
</feature>
<dbReference type="KEGG" id="phs:C2L64_48245"/>
<accession>A0AAN1JLM2</accession>
<keyword evidence="2 7" id="KW-0238">DNA-binding</keyword>
<name>A0AAN1JLM2_9BURK</name>
<gene>
    <name evidence="7" type="ORF">C2L64_48245</name>
</gene>
<keyword evidence="1" id="KW-0805">Transcription regulation</keyword>
<reference evidence="7 8" key="1">
    <citation type="submission" date="2018-01" db="EMBL/GenBank/DDBJ databases">
        <title>Species boundaries and ecological features among Paraburkholderia terrae DSMZ17804T, P. hospita DSMZ17164T and P. caribensis DSMZ13236T.</title>
        <authorList>
            <person name="Pratama A.A."/>
        </authorList>
    </citation>
    <scope>NUCLEOTIDE SEQUENCE [LARGE SCALE GENOMIC DNA]</scope>
    <source>
        <strain evidence="7 8">DSM 17164</strain>
    </source>
</reference>
<evidence type="ECO:0000259" key="6">
    <source>
        <dbReference type="PROSITE" id="PS50110"/>
    </source>
</evidence>
<dbReference type="CDD" id="cd17537">
    <property type="entry name" value="REC_FixJ"/>
    <property type="match status" value="1"/>
</dbReference>
<organism evidence="7 8">
    <name type="scientific">Paraburkholderia hospita</name>
    <dbReference type="NCBI Taxonomy" id="169430"/>
    <lineage>
        <taxon>Bacteria</taxon>
        <taxon>Pseudomonadati</taxon>
        <taxon>Pseudomonadota</taxon>
        <taxon>Betaproteobacteria</taxon>
        <taxon>Burkholderiales</taxon>
        <taxon>Burkholderiaceae</taxon>
        <taxon>Paraburkholderia</taxon>
    </lineage>
</organism>
<dbReference type="InterPro" id="IPR036388">
    <property type="entry name" value="WH-like_DNA-bd_sf"/>
</dbReference>